<keyword evidence="2" id="KW-0067">ATP-binding</keyword>
<dbReference type="PROSITE" id="PS51459">
    <property type="entry name" value="FIDO"/>
    <property type="match status" value="1"/>
</dbReference>
<evidence type="ECO:0000313" key="6">
    <source>
        <dbReference type="Proteomes" id="UP000537718"/>
    </source>
</evidence>
<dbReference type="InterPro" id="IPR040198">
    <property type="entry name" value="Fido_containing"/>
</dbReference>
<protein>
    <submittedName>
        <fullName evidence="5">Fic family protein</fullName>
    </submittedName>
</protein>
<dbReference type="AlphaFoldDB" id="A0A7W9DI93"/>
<proteinExistence type="predicted"/>
<dbReference type="SUPFAM" id="SSF140931">
    <property type="entry name" value="Fic-like"/>
    <property type="match status" value="1"/>
</dbReference>
<accession>A0A7W9DI93</accession>
<feature type="domain" description="Fido" evidence="4">
    <location>
        <begin position="96"/>
        <end position="249"/>
    </location>
</feature>
<dbReference type="PANTHER" id="PTHR13504">
    <property type="entry name" value="FIDO DOMAIN-CONTAINING PROTEIN DDB_G0283145"/>
    <property type="match status" value="1"/>
</dbReference>
<dbReference type="EMBL" id="JACHCF010000002">
    <property type="protein sequence ID" value="MBB5619852.1"/>
    <property type="molecule type" value="Genomic_DNA"/>
</dbReference>
<dbReference type="Gene3D" id="1.10.3290.10">
    <property type="entry name" value="Fido-like domain"/>
    <property type="match status" value="1"/>
</dbReference>
<sequence>MSYSLTKVDDLTTQLKSLASISTENLKKLNKKFRMEFNYNSNHMEGNTLTYGETELLLMFGDTMGNHQLREYEEMKAHDVAYQMIETWASDTERPLTEQNVKELNRIILIRPFWKEAQTAEGQETRREIKVGNYKAYPNSVRLSNGELFEYASPTDTPILMKELMDWYRTEEGGLHPITLAAMFHYKFVRIHPFDDGNGRIARLLMNYVLLRNGLPPVIIKSEDKAGYLRALHFADIGEYEPFIEYIADQAIWSLEISIKAAKGKDIEETSDLQKEIALLNRRLTVENKQSKHPIAVYEVFKWFSKEVWPAIQESLEQFDSLFAEKKSYYYTNQVEETYEKKNILESPLLRSTAPPKVKIFGLDIYKEEVYQIDWKTILYGIKGASANPKIEIKAVLEFKIAQYELNITIDNNNISNTSYHYNDRMLKSDIQKLQTSLAKQILEEIKARIQ</sequence>
<dbReference type="GO" id="GO:0005524">
    <property type="term" value="F:ATP binding"/>
    <property type="evidence" value="ECO:0007669"/>
    <property type="project" value="UniProtKB-KW"/>
</dbReference>
<evidence type="ECO:0000256" key="1">
    <source>
        <dbReference type="PIRSR" id="PIRSR640198-1"/>
    </source>
</evidence>
<name>A0A7W9DI93_9SPHI</name>
<dbReference type="Proteomes" id="UP000537718">
    <property type="component" value="Unassembled WGS sequence"/>
</dbReference>
<dbReference type="InterPro" id="IPR003812">
    <property type="entry name" value="Fido"/>
</dbReference>
<evidence type="ECO:0000259" key="4">
    <source>
        <dbReference type="PROSITE" id="PS51459"/>
    </source>
</evidence>
<feature type="site" description="Important for autoinhibition of adenylyltransferase activity" evidence="3">
    <location>
        <position position="45"/>
    </location>
</feature>
<reference evidence="5 6" key="1">
    <citation type="submission" date="2020-08" db="EMBL/GenBank/DDBJ databases">
        <title>Genomic Encyclopedia of Type Strains, Phase IV (KMG-V): Genome sequencing to study the core and pangenomes of soil and plant-associated prokaryotes.</title>
        <authorList>
            <person name="Whitman W."/>
        </authorList>
    </citation>
    <scope>NUCLEOTIDE SEQUENCE [LARGE SCALE GENOMIC DNA]</scope>
    <source>
        <strain evidence="5 6">MP7CTX6</strain>
    </source>
</reference>
<gene>
    <name evidence="5" type="ORF">HDE69_000890</name>
</gene>
<dbReference type="Pfam" id="PF02661">
    <property type="entry name" value="Fic"/>
    <property type="match status" value="1"/>
</dbReference>
<dbReference type="RefSeq" id="WP_183865932.1">
    <property type="nucleotide sequence ID" value="NZ_JACHCF010000002.1"/>
</dbReference>
<evidence type="ECO:0000256" key="2">
    <source>
        <dbReference type="PIRSR" id="PIRSR640198-2"/>
    </source>
</evidence>
<dbReference type="PANTHER" id="PTHR13504:SF38">
    <property type="entry name" value="FIDO DOMAIN-CONTAINING PROTEIN"/>
    <property type="match status" value="1"/>
</dbReference>
<evidence type="ECO:0000256" key="3">
    <source>
        <dbReference type="PIRSR" id="PIRSR640198-3"/>
    </source>
</evidence>
<feature type="active site" evidence="1">
    <location>
        <position position="192"/>
    </location>
</feature>
<comment type="caution">
    <text evidence="5">The sequence shown here is derived from an EMBL/GenBank/DDBJ whole genome shotgun (WGS) entry which is preliminary data.</text>
</comment>
<evidence type="ECO:0000313" key="5">
    <source>
        <dbReference type="EMBL" id="MBB5619852.1"/>
    </source>
</evidence>
<dbReference type="InterPro" id="IPR036597">
    <property type="entry name" value="Fido-like_dom_sf"/>
</dbReference>
<keyword evidence="2" id="KW-0547">Nucleotide-binding</keyword>
<organism evidence="5 6">
    <name type="scientific">Pedobacter cryoconitis</name>
    <dbReference type="NCBI Taxonomy" id="188932"/>
    <lineage>
        <taxon>Bacteria</taxon>
        <taxon>Pseudomonadati</taxon>
        <taxon>Bacteroidota</taxon>
        <taxon>Sphingobacteriia</taxon>
        <taxon>Sphingobacteriales</taxon>
        <taxon>Sphingobacteriaceae</taxon>
        <taxon>Pedobacter</taxon>
    </lineage>
</organism>
<feature type="binding site" evidence="2">
    <location>
        <begin position="196"/>
        <end position="203"/>
    </location>
    <ligand>
        <name>ATP</name>
        <dbReference type="ChEBI" id="CHEBI:30616"/>
    </ligand>
</feature>